<evidence type="ECO:0000313" key="4">
    <source>
        <dbReference type="Proteomes" id="UP001054889"/>
    </source>
</evidence>
<keyword evidence="4" id="KW-1185">Reference proteome</keyword>
<dbReference type="GO" id="GO:0004523">
    <property type="term" value="F:RNA-DNA hybrid ribonuclease activity"/>
    <property type="evidence" value="ECO:0007669"/>
    <property type="project" value="InterPro"/>
</dbReference>
<protein>
    <recommendedName>
        <fullName evidence="2">RNase H type-1 domain-containing protein</fullName>
    </recommendedName>
</protein>
<evidence type="ECO:0000313" key="3">
    <source>
        <dbReference type="EMBL" id="GJN34978.1"/>
    </source>
</evidence>
<dbReference type="AlphaFoldDB" id="A0AAV5FGX7"/>
<dbReference type="InterPro" id="IPR053151">
    <property type="entry name" value="RNase_H-like"/>
</dbReference>
<feature type="compositionally biased region" description="Low complexity" evidence="1">
    <location>
        <begin position="26"/>
        <end position="58"/>
    </location>
</feature>
<dbReference type="Proteomes" id="UP001054889">
    <property type="component" value="Unassembled WGS sequence"/>
</dbReference>
<evidence type="ECO:0000259" key="2">
    <source>
        <dbReference type="Pfam" id="PF13456"/>
    </source>
</evidence>
<proteinExistence type="predicted"/>
<sequence length="433" mass="47216">MDPTSSSSPCRCCCEEGSMAADPTTAGKEGAAASDPAAACEDGAAAADPAVASEEGAAPPDPAATRDGAALADLCGGMTLLTEAADPGPWRRICGASNLVVLFFYFSVPEKVRIFAWRLAREGLATQKKRCSRTLATHATYQLFGQADEDGHHAVVVCTKARALREEMRKRWELPEEKLFRAWHLRNDQIYGDGKATVTGSARFLESYWDSLSNGRLLVDGDASDLKGKRKMGENRRQNTTTPTDTKEPEPWAPPPEGWVKINMDGAFEVESGDALASAGIVIRDSQGHAVLSTWQPVRQCSEAMEAEAEACLVGIQLAVEWVRKPAVVESDCWELIRLLQGDQKTWAAWSTLILEVKAACQLLPEVKYSRVKRQSNSVAHTLAKLAQIKKQSAVWRLRPPPSIRSLGGLESRCGDCLFTNWETELCKNLVVD</sequence>
<dbReference type="SUPFAM" id="SSF53098">
    <property type="entry name" value="Ribonuclease H-like"/>
    <property type="match status" value="1"/>
</dbReference>
<reference evidence="3" key="1">
    <citation type="journal article" date="2018" name="DNA Res.">
        <title>Multiple hybrid de novo genome assembly of finger millet, an orphan allotetraploid crop.</title>
        <authorList>
            <person name="Hatakeyama M."/>
            <person name="Aluri S."/>
            <person name="Balachadran M.T."/>
            <person name="Sivarajan S.R."/>
            <person name="Patrignani A."/>
            <person name="Gruter S."/>
            <person name="Poveda L."/>
            <person name="Shimizu-Inatsugi R."/>
            <person name="Baeten J."/>
            <person name="Francoijs K.J."/>
            <person name="Nataraja K.N."/>
            <person name="Reddy Y.A.N."/>
            <person name="Phadnis S."/>
            <person name="Ravikumar R.L."/>
            <person name="Schlapbach R."/>
            <person name="Sreeman S.M."/>
            <person name="Shimizu K.K."/>
        </authorList>
    </citation>
    <scope>NUCLEOTIDE SEQUENCE</scope>
</reference>
<dbReference type="InterPro" id="IPR002156">
    <property type="entry name" value="RNaseH_domain"/>
</dbReference>
<feature type="domain" description="RNase H type-1" evidence="2">
    <location>
        <begin position="263"/>
        <end position="387"/>
    </location>
</feature>
<feature type="region of interest" description="Disordered" evidence="1">
    <location>
        <begin position="225"/>
        <end position="256"/>
    </location>
</feature>
<name>A0AAV5FGX7_ELECO</name>
<comment type="caution">
    <text evidence="3">The sequence shown here is derived from an EMBL/GenBank/DDBJ whole genome shotgun (WGS) entry which is preliminary data.</text>
</comment>
<gene>
    <name evidence="3" type="primary">gb23697</name>
    <name evidence="3" type="ORF">PR202_gb23697</name>
</gene>
<dbReference type="InterPro" id="IPR036397">
    <property type="entry name" value="RNaseH_sf"/>
</dbReference>
<organism evidence="3 4">
    <name type="scientific">Eleusine coracana subsp. coracana</name>
    <dbReference type="NCBI Taxonomy" id="191504"/>
    <lineage>
        <taxon>Eukaryota</taxon>
        <taxon>Viridiplantae</taxon>
        <taxon>Streptophyta</taxon>
        <taxon>Embryophyta</taxon>
        <taxon>Tracheophyta</taxon>
        <taxon>Spermatophyta</taxon>
        <taxon>Magnoliopsida</taxon>
        <taxon>Liliopsida</taxon>
        <taxon>Poales</taxon>
        <taxon>Poaceae</taxon>
        <taxon>PACMAD clade</taxon>
        <taxon>Chloridoideae</taxon>
        <taxon>Cynodonteae</taxon>
        <taxon>Eleusininae</taxon>
        <taxon>Eleusine</taxon>
    </lineage>
</organism>
<accession>A0AAV5FGX7</accession>
<dbReference type="PANTHER" id="PTHR47723:SF24">
    <property type="entry name" value="RNASE H TYPE-1 DOMAIN-CONTAINING PROTEIN"/>
    <property type="match status" value="1"/>
</dbReference>
<dbReference type="InterPro" id="IPR044730">
    <property type="entry name" value="RNase_H-like_dom_plant"/>
</dbReference>
<dbReference type="GO" id="GO:0003676">
    <property type="term" value="F:nucleic acid binding"/>
    <property type="evidence" value="ECO:0007669"/>
    <property type="project" value="InterPro"/>
</dbReference>
<evidence type="ECO:0000256" key="1">
    <source>
        <dbReference type="SAM" id="MobiDB-lite"/>
    </source>
</evidence>
<dbReference type="InterPro" id="IPR012337">
    <property type="entry name" value="RNaseH-like_sf"/>
</dbReference>
<reference evidence="3" key="2">
    <citation type="submission" date="2021-12" db="EMBL/GenBank/DDBJ databases">
        <title>Resequencing data analysis of finger millet.</title>
        <authorList>
            <person name="Hatakeyama M."/>
            <person name="Aluri S."/>
            <person name="Balachadran M.T."/>
            <person name="Sivarajan S.R."/>
            <person name="Poveda L."/>
            <person name="Shimizu-Inatsugi R."/>
            <person name="Schlapbach R."/>
            <person name="Sreeman S.M."/>
            <person name="Shimizu K.K."/>
        </authorList>
    </citation>
    <scope>NUCLEOTIDE SEQUENCE</scope>
</reference>
<dbReference type="Pfam" id="PF13456">
    <property type="entry name" value="RVT_3"/>
    <property type="match status" value="1"/>
</dbReference>
<dbReference type="EMBL" id="BQKI01000086">
    <property type="protein sequence ID" value="GJN34978.1"/>
    <property type="molecule type" value="Genomic_DNA"/>
</dbReference>
<dbReference type="PANTHER" id="PTHR47723">
    <property type="entry name" value="OS05G0353850 PROTEIN"/>
    <property type="match status" value="1"/>
</dbReference>
<feature type="compositionally biased region" description="Basic and acidic residues" evidence="1">
    <location>
        <begin position="225"/>
        <end position="237"/>
    </location>
</feature>
<dbReference type="Gene3D" id="3.30.420.10">
    <property type="entry name" value="Ribonuclease H-like superfamily/Ribonuclease H"/>
    <property type="match status" value="1"/>
</dbReference>
<dbReference type="CDD" id="cd06222">
    <property type="entry name" value="RNase_H_like"/>
    <property type="match status" value="1"/>
</dbReference>
<feature type="region of interest" description="Disordered" evidence="1">
    <location>
        <begin position="20"/>
        <end position="64"/>
    </location>
</feature>